<proteinExistence type="predicted"/>
<dbReference type="AlphaFoldDB" id="A0A0L9VBH6"/>
<dbReference type="EMBL" id="CM003379">
    <property type="protein sequence ID" value="KOM52415.1"/>
    <property type="molecule type" value="Genomic_DNA"/>
</dbReference>
<gene>
    <name evidence="1" type="ORF">LR48_Vigan09g107400</name>
</gene>
<dbReference type="Proteomes" id="UP000053144">
    <property type="component" value="Chromosome 9"/>
</dbReference>
<reference evidence="2" key="1">
    <citation type="journal article" date="2015" name="Proc. Natl. Acad. Sci. U.S.A.">
        <title>Genome sequencing of adzuki bean (Vigna angularis) provides insight into high starch and low fat accumulation and domestication.</title>
        <authorList>
            <person name="Yang K."/>
            <person name="Tian Z."/>
            <person name="Chen C."/>
            <person name="Luo L."/>
            <person name="Zhao B."/>
            <person name="Wang Z."/>
            <person name="Yu L."/>
            <person name="Li Y."/>
            <person name="Sun Y."/>
            <person name="Li W."/>
            <person name="Chen Y."/>
            <person name="Li Y."/>
            <person name="Zhang Y."/>
            <person name="Ai D."/>
            <person name="Zhao J."/>
            <person name="Shang C."/>
            <person name="Ma Y."/>
            <person name="Wu B."/>
            <person name="Wang M."/>
            <person name="Gao L."/>
            <person name="Sun D."/>
            <person name="Zhang P."/>
            <person name="Guo F."/>
            <person name="Wang W."/>
            <person name="Li Y."/>
            <person name="Wang J."/>
            <person name="Varshney R.K."/>
            <person name="Wang J."/>
            <person name="Ling H.Q."/>
            <person name="Wan P."/>
        </authorList>
    </citation>
    <scope>NUCLEOTIDE SEQUENCE</scope>
    <source>
        <strain evidence="2">cv. Jingnong 6</strain>
    </source>
</reference>
<dbReference type="STRING" id="3914.A0A0L9VBH6"/>
<name>A0A0L9VBH6_PHAAN</name>
<accession>A0A0L9VBH6</accession>
<evidence type="ECO:0000313" key="1">
    <source>
        <dbReference type="EMBL" id="KOM52415.1"/>
    </source>
</evidence>
<organism evidence="1 2">
    <name type="scientific">Phaseolus angularis</name>
    <name type="common">Azuki bean</name>
    <name type="synonym">Vigna angularis</name>
    <dbReference type="NCBI Taxonomy" id="3914"/>
    <lineage>
        <taxon>Eukaryota</taxon>
        <taxon>Viridiplantae</taxon>
        <taxon>Streptophyta</taxon>
        <taxon>Embryophyta</taxon>
        <taxon>Tracheophyta</taxon>
        <taxon>Spermatophyta</taxon>
        <taxon>Magnoliopsida</taxon>
        <taxon>eudicotyledons</taxon>
        <taxon>Gunneridae</taxon>
        <taxon>Pentapetalae</taxon>
        <taxon>rosids</taxon>
        <taxon>fabids</taxon>
        <taxon>Fabales</taxon>
        <taxon>Fabaceae</taxon>
        <taxon>Papilionoideae</taxon>
        <taxon>50 kb inversion clade</taxon>
        <taxon>NPAAA clade</taxon>
        <taxon>indigoferoid/millettioid clade</taxon>
        <taxon>Phaseoleae</taxon>
        <taxon>Vigna</taxon>
    </lineage>
</organism>
<sequence>MQSIYVIFPLLLSDMHNKYFRGLRYVYSNHDFRCFHIEYKILEYFFTFQEHFLKLKIENAMGSATPTVKQISYLKKLGCTVTPTSRLHASHLIEQYKSL</sequence>
<evidence type="ECO:0000313" key="2">
    <source>
        <dbReference type="Proteomes" id="UP000053144"/>
    </source>
</evidence>
<dbReference type="Gramene" id="KOM52415">
    <property type="protein sequence ID" value="KOM52415"/>
    <property type="gene ID" value="LR48_Vigan09g107400"/>
</dbReference>
<protein>
    <submittedName>
        <fullName evidence="1">Uncharacterized protein</fullName>
    </submittedName>
</protein>